<dbReference type="AlphaFoldDB" id="A0A1V9YE24"/>
<feature type="non-terminal residue" evidence="1">
    <location>
        <position position="1"/>
    </location>
</feature>
<sequence length="356" mass="40291">LAVGTKRKHSQGKQNQFQYRQKKQILELRGQVAALQNELAQYSKLEEITSSSKWKEIALTERSSKVNAMLENKHLKAAIAQQSTFIETMQKYLRKKPRLELHDTSSEAWKAHTLVASQSLRIAAIHAIADRQYNRMQSTFLRLGLLDHQDDFFRVIPSLQQDGTLIMKYVFHTTILAPFDAIGDAIWNVYNGIDPPTISPHATQTLDSIDENTVYEVFTQAVPGTAIVHANHVTKRYMEEDRLVIVWRSVLCDERLPLMATGTVADEYGWCVINKFHDSSCQLSFVLFVNSGLDIDTVTKALDVFNFGSPEYHAQLPDKYAALPLYTLMDKGKRLEVALRGAIARTLSTYEASPTS</sequence>
<protein>
    <recommendedName>
        <fullName evidence="3">START domain-containing protein</fullName>
    </recommendedName>
</protein>
<feature type="non-terminal residue" evidence="1">
    <location>
        <position position="356"/>
    </location>
</feature>
<proteinExistence type="predicted"/>
<reference evidence="1 2" key="1">
    <citation type="journal article" date="2014" name="Genome Biol. Evol.">
        <title>The secreted proteins of Achlya hypogyna and Thraustotheca clavata identify the ancestral oomycete secretome and reveal gene acquisitions by horizontal gene transfer.</title>
        <authorList>
            <person name="Misner I."/>
            <person name="Blouin N."/>
            <person name="Leonard G."/>
            <person name="Richards T.A."/>
            <person name="Lane C.E."/>
        </authorList>
    </citation>
    <scope>NUCLEOTIDE SEQUENCE [LARGE SCALE GENOMIC DNA]</scope>
    <source>
        <strain evidence="1 2">ATCC 34112</strain>
    </source>
</reference>
<evidence type="ECO:0000313" key="2">
    <source>
        <dbReference type="Proteomes" id="UP000243217"/>
    </source>
</evidence>
<comment type="caution">
    <text evidence="1">The sequence shown here is derived from an EMBL/GenBank/DDBJ whole genome shotgun (WGS) entry which is preliminary data.</text>
</comment>
<dbReference type="OrthoDB" id="75297at2759"/>
<organism evidence="1 2">
    <name type="scientific">Thraustotheca clavata</name>
    <dbReference type="NCBI Taxonomy" id="74557"/>
    <lineage>
        <taxon>Eukaryota</taxon>
        <taxon>Sar</taxon>
        <taxon>Stramenopiles</taxon>
        <taxon>Oomycota</taxon>
        <taxon>Saprolegniomycetes</taxon>
        <taxon>Saprolegniales</taxon>
        <taxon>Achlyaceae</taxon>
        <taxon>Thraustotheca</taxon>
    </lineage>
</organism>
<evidence type="ECO:0000313" key="1">
    <source>
        <dbReference type="EMBL" id="OQR83958.1"/>
    </source>
</evidence>
<name>A0A1V9YE24_9STRA</name>
<accession>A0A1V9YE24</accession>
<evidence type="ECO:0008006" key="3">
    <source>
        <dbReference type="Google" id="ProtNLM"/>
    </source>
</evidence>
<dbReference type="EMBL" id="JNBS01004185">
    <property type="protein sequence ID" value="OQR83958.1"/>
    <property type="molecule type" value="Genomic_DNA"/>
</dbReference>
<gene>
    <name evidence="1" type="ORF">THRCLA_10896</name>
</gene>
<dbReference type="Proteomes" id="UP000243217">
    <property type="component" value="Unassembled WGS sequence"/>
</dbReference>
<keyword evidence="2" id="KW-1185">Reference proteome</keyword>